<reference evidence="3" key="2">
    <citation type="submission" date="2020-11" db="EMBL/GenBank/DDBJ databases">
        <authorList>
            <person name="McCartney M.A."/>
            <person name="Auch B."/>
            <person name="Kono T."/>
            <person name="Mallez S."/>
            <person name="Becker A."/>
            <person name="Gohl D.M."/>
            <person name="Silverstein K.A.T."/>
            <person name="Koren S."/>
            <person name="Bechman K.B."/>
            <person name="Herman A."/>
            <person name="Abrahante J.E."/>
            <person name="Garbe J."/>
        </authorList>
    </citation>
    <scope>NUCLEOTIDE SEQUENCE</scope>
    <source>
        <strain evidence="3">Duluth1</strain>
        <tissue evidence="3">Whole animal</tissue>
    </source>
</reference>
<dbReference type="Proteomes" id="UP000828390">
    <property type="component" value="Unassembled WGS sequence"/>
</dbReference>
<evidence type="ECO:0000313" key="4">
    <source>
        <dbReference type="Proteomes" id="UP000828390"/>
    </source>
</evidence>
<reference evidence="3" key="1">
    <citation type="journal article" date="2019" name="bioRxiv">
        <title>The Genome of the Zebra Mussel, Dreissena polymorpha: A Resource for Invasive Species Research.</title>
        <authorList>
            <person name="McCartney M.A."/>
            <person name="Auch B."/>
            <person name="Kono T."/>
            <person name="Mallez S."/>
            <person name="Zhang Y."/>
            <person name="Obille A."/>
            <person name="Becker A."/>
            <person name="Abrahante J.E."/>
            <person name="Garbe J."/>
            <person name="Badalamenti J.P."/>
            <person name="Herman A."/>
            <person name="Mangelson H."/>
            <person name="Liachko I."/>
            <person name="Sullivan S."/>
            <person name="Sone E.D."/>
            <person name="Koren S."/>
            <person name="Silverstein K.A.T."/>
            <person name="Beckman K.B."/>
            <person name="Gohl D.M."/>
        </authorList>
    </citation>
    <scope>NUCLEOTIDE SEQUENCE</scope>
    <source>
        <strain evidence="3">Duluth1</strain>
        <tissue evidence="3">Whole animal</tissue>
    </source>
</reference>
<dbReference type="Gene3D" id="2.120.10.30">
    <property type="entry name" value="TolB, C-terminal domain"/>
    <property type="match status" value="1"/>
</dbReference>
<protein>
    <submittedName>
        <fullName evidence="3">Uncharacterized protein</fullName>
    </submittedName>
</protein>
<comment type="caution">
    <text evidence="3">The sequence shown here is derived from an EMBL/GenBank/DDBJ whole genome shotgun (WGS) entry which is preliminary data.</text>
</comment>
<evidence type="ECO:0000256" key="2">
    <source>
        <dbReference type="PROSITE-ProRule" id="PRU00504"/>
    </source>
</evidence>
<dbReference type="InterPro" id="IPR001258">
    <property type="entry name" value="NHL_repeat"/>
</dbReference>
<evidence type="ECO:0000256" key="1">
    <source>
        <dbReference type="ARBA" id="ARBA00022737"/>
    </source>
</evidence>
<evidence type="ECO:0000313" key="3">
    <source>
        <dbReference type="EMBL" id="KAH3750137.1"/>
    </source>
</evidence>
<keyword evidence="1" id="KW-0677">Repeat</keyword>
<accession>A0A9D4DIB7</accession>
<feature type="repeat" description="NHL" evidence="2">
    <location>
        <begin position="71"/>
        <end position="109"/>
    </location>
</feature>
<proteinExistence type="predicted"/>
<organism evidence="3 4">
    <name type="scientific">Dreissena polymorpha</name>
    <name type="common">Zebra mussel</name>
    <name type="synonym">Mytilus polymorpha</name>
    <dbReference type="NCBI Taxonomy" id="45954"/>
    <lineage>
        <taxon>Eukaryota</taxon>
        <taxon>Metazoa</taxon>
        <taxon>Spiralia</taxon>
        <taxon>Lophotrochozoa</taxon>
        <taxon>Mollusca</taxon>
        <taxon>Bivalvia</taxon>
        <taxon>Autobranchia</taxon>
        <taxon>Heteroconchia</taxon>
        <taxon>Euheterodonta</taxon>
        <taxon>Imparidentia</taxon>
        <taxon>Neoheterodontei</taxon>
        <taxon>Myida</taxon>
        <taxon>Dreissenoidea</taxon>
        <taxon>Dreissenidae</taxon>
        <taxon>Dreissena</taxon>
    </lineage>
</organism>
<dbReference type="AlphaFoldDB" id="A0A9D4DIB7"/>
<gene>
    <name evidence="3" type="ORF">DPMN_184654</name>
</gene>
<dbReference type="InterPro" id="IPR011042">
    <property type="entry name" value="6-blade_b-propeller_TolB-like"/>
</dbReference>
<dbReference type="EMBL" id="JAIWYP010000010">
    <property type="protein sequence ID" value="KAH3750137.1"/>
    <property type="molecule type" value="Genomic_DNA"/>
</dbReference>
<keyword evidence="4" id="KW-1185">Reference proteome</keyword>
<dbReference type="SUPFAM" id="SSF50969">
    <property type="entry name" value="YVTN repeat-like/Quinoprotein amine dehydrogenase"/>
    <property type="match status" value="1"/>
</dbReference>
<dbReference type="PROSITE" id="PS51125">
    <property type="entry name" value="NHL"/>
    <property type="match status" value="1"/>
</dbReference>
<dbReference type="InterPro" id="IPR011044">
    <property type="entry name" value="Quino_amine_DH_bsu"/>
</dbReference>
<sequence length="295" mass="33396">MSTKGRVVDFAIDFNSRGILSDDPGLIGVAWGGVSPPELKQLTKENNSIDDEVREIIHQIYVKKKYEYNVKIESDKSQTCYISGICILPSGETIVADYYNKRVKMLDNHYNVSSDLKVDGNPQGICQIFPSQVAITFENSVQFINVSNGKLVRGELLEIDKGDYETSELPHATLVITYIRVIFYKCVLHPDGNWIYVTNFAQNKLMALTIHGTLMSTFTDPELQGQKVYTSHPQDKSLSVVSDHILSYKWIVGGERNWQLWLQRKMDCATQCLSATTRAVTRSLWDYLIAIQSVL</sequence>
<name>A0A9D4DIB7_DREPO</name>